<keyword evidence="4" id="KW-0109">Calcium transport</keyword>
<keyword evidence="12" id="KW-0472">Membrane</keyword>
<evidence type="ECO:0000256" key="2">
    <source>
        <dbReference type="ARBA" id="ARBA00004569"/>
    </source>
</evidence>
<accession>H2ZEC8</accession>
<evidence type="ECO:0000256" key="3">
    <source>
        <dbReference type="ARBA" id="ARBA00022448"/>
    </source>
</evidence>
<dbReference type="GO" id="GO:0051560">
    <property type="term" value="P:mitochondrial calcium ion homeostasis"/>
    <property type="evidence" value="ECO:0007669"/>
    <property type="project" value="TreeGrafter"/>
</dbReference>
<dbReference type="SUPFAM" id="SSF47473">
    <property type="entry name" value="EF-hand"/>
    <property type="match status" value="1"/>
</dbReference>
<evidence type="ECO:0000256" key="4">
    <source>
        <dbReference type="ARBA" id="ARBA00022568"/>
    </source>
</evidence>
<dbReference type="STRING" id="51511.ENSCSAVP00000015944"/>
<protein>
    <recommendedName>
        <fullName evidence="14">Calcium uptake protein 1, mitochondrial</fullName>
    </recommendedName>
</protein>
<dbReference type="InterPro" id="IPR011992">
    <property type="entry name" value="EF-hand-dom_pair"/>
</dbReference>
<evidence type="ECO:0000256" key="1">
    <source>
        <dbReference type="ARBA" id="ARBA00004273"/>
    </source>
</evidence>
<evidence type="ECO:0000256" key="11">
    <source>
        <dbReference type="ARBA" id="ARBA00023128"/>
    </source>
</evidence>
<evidence type="ECO:0000256" key="14">
    <source>
        <dbReference type="ARBA" id="ARBA00040181"/>
    </source>
</evidence>
<keyword evidence="11" id="KW-0496">Mitochondrion</keyword>
<dbReference type="InterPro" id="IPR002048">
    <property type="entry name" value="EF_hand_dom"/>
</dbReference>
<feature type="domain" description="EF-hand" evidence="15">
    <location>
        <begin position="13"/>
        <end position="48"/>
    </location>
</feature>
<dbReference type="eggNOG" id="KOG2643">
    <property type="taxonomic scope" value="Eukaryota"/>
</dbReference>
<dbReference type="SMART" id="SM00054">
    <property type="entry name" value="EFh"/>
    <property type="match status" value="1"/>
</dbReference>
<dbReference type="PROSITE" id="PS00018">
    <property type="entry name" value="EF_HAND_1"/>
    <property type="match status" value="1"/>
</dbReference>
<keyword evidence="9" id="KW-0809">Transit peptide</keyword>
<dbReference type="GO" id="GO:1990246">
    <property type="term" value="C:uniplex complex"/>
    <property type="evidence" value="ECO:0007669"/>
    <property type="project" value="TreeGrafter"/>
</dbReference>
<keyword evidence="5" id="KW-0479">Metal-binding</keyword>
<evidence type="ECO:0000256" key="8">
    <source>
        <dbReference type="ARBA" id="ARBA00022837"/>
    </source>
</evidence>
<dbReference type="InParanoid" id="H2ZEC8"/>
<evidence type="ECO:0000259" key="15">
    <source>
        <dbReference type="PROSITE" id="PS50222"/>
    </source>
</evidence>
<dbReference type="Pfam" id="PF13833">
    <property type="entry name" value="EF-hand_8"/>
    <property type="match status" value="1"/>
</dbReference>
<evidence type="ECO:0000313" key="16">
    <source>
        <dbReference type="Ensembl" id="ENSCSAVP00000015944.1"/>
    </source>
</evidence>
<evidence type="ECO:0000256" key="5">
    <source>
        <dbReference type="ARBA" id="ARBA00022723"/>
    </source>
</evidence>
<dbReference type="GO" id="GO:0005758">
    <property type="term" value="C:mitochondrial intermembrane space"/>
    <property type="evidence" value="ECO:0007669"/>
    <property type="project" value="UniProtKB-SubCell"/>
</dbReference>
<keyword evidence="10" id="KW-0406">Ion transport</keyword>
<dbReference type="HOGENOM" id="CLU_2605342_0_0_1"/>
<dbReference type="PANTHER" id="PTHR12294:SF1">
    <property type="entry name" value="CALCIUM UPTAKE PROTEIN 1, MITOCHONDRIAL"/>
    <property type="match status" value="1"/>
</dbReference>
<sequence length="79" mass="9026">MQQVARTVAKQELTGQTVDVVFTAFDEDGNGTLSNKEFIAVMKKRLYERFGETKMTPELFRLVDAMWKCAKETSWGTSE</sequence>
<dbReference type="AlphaFoldDB" id="H2ZEC8"/>
<dbReference type="PROSITE" id="PS50222">
    <property type="entry name" value="EF_HAND_2"/>
    <property type="match status" value="1"/>
</dbReference>
<dbReference type="PANTHER" id="PTHR12294">
    <property type="entry name" value="EF HAND DOMAIN FAMILY A1,A2-RELATED"/>
    <property type="match status" value="1"/>
</dbReference>
<dbReference type="GO" id="GO:0005509">
    <property type="term" value="F:calcium ion binding"/>
    <property type="evidence" value="ECO:0007669"/>
    <property type="project" value="InterPro"/>
</dbReference>
<evidence type="ECO:0000256" key="9">
    <source>
        <dbReference type="ARBA" id="ARBA00022946"/>
    </source>
</evidence>
<proteinExistence type="inferred from homology"/>
<dbReference type="Ensembl" id="ENSCSAVT00000016123.1">
    <property type="protein sequence ID" value="ENSCSAVP00000015944.1"/>
    <property type="gene ID" value="ENSCSAVG00000009387.1"/>
</dbReference>
<evidence type="ECO:0000256" key="12">
    <source>
        <dbReference type="ARBA" id="ARBA00023136"/>
    </source>
</evidence>
<dbReference type="Gene3D" id="1.10.238.10">
    <property type="entry name" value="EF-hand"/>
    <property type="match status" value="1"/>
</dbReference>
<comment type="subcellular location">
    <subcellularLocation>
        <location evidence="1">Mitochondrion inner membrane</location>
    </subcellularLocation>
    <subcellularLocation>
        <location evidence="2">Mitochondrion intermembrane space</location>
    </subcellularLocation>
</comment>
<dbReference type="InterPro" id="IPR039800">
    <property type="entry name" value="MICU1/2/3"/>
</dbReference>
<reference evidence="16" key="2">
    <citation type="submission" date="2025-08" db="UniProtKB">
        <authorList>
            <consortium name="Ensembl"/>
        </authorList>
    </citation>
    <scope>IDENTIFICATION</scope>
</reference>
<dbReference type="GO" id="GO:0036444">
    <property type="term" value="P:calcium import into the mitochondrion"/>
    <property type="evidence" value="ECO:0007669"/>
    <property type="project" value="UniProtKB-ARBA"/>
</dbReference>
<organism evidence="16 17">
    <name type="scientific">Ciona savignyi</name>
    <name type="common">Pacific transparent sea squirt</name>
    <dbReference type="NCBI Taxonomy" id="51511"/>
    <lineage>
        <taxon>Eukaryota</taxon>
        <taxon>Metazoa</taxon>
        <taxon>Chordata</taxon>
        <taxon>Tunicata</taxon>
        <taxon>Ascidiacea</taxon>
        <taxon>Phlebobranchia</taxon>
        <taxon>Cionidae</taxon>
        <taxon>Ciona</taxon>
    </lineage>
</organism>
<name>H2ZEC8_CIOSA</name>
<evidence type="ECO:0000256" key="13">
    <source>
        <dbReference type="ARBA" id="ARBA00038333"/>
    </source>
</evidence>
<dbReference type="Proteomes" id="UP000007875">
    <property type="component" value="Unassembled WGS sequence"/>
</dbReference>
<keyword evidence="17" id="KW-1185">Reference proteome</keyword>
<comment type="similarity">
    <text evidence="13">Belongs to the MICU1 family. MICU1 subfamily.</text>
</comment>
<keyword evidence="3" id="KW-0813">Transport</keyword>
<evidence type="ECO:0000313" key="17">
    <source>
        <dbReference type="Proteomes" id="UP000007875"/>
    </source>
</evidence>
<keyword evidence="8" id="KW-0106">Calcium</keyword>
<evidence type="ECO:0000256" key="6">
    <source>
        <dbReference type="ARBA" id="ARBA00022737"/>
    </source>
</evidence>
<reference evidence="17" key="1">
    <citation type="submission" date="2003-08" db="EMBL/GenBank/DDBJ databases">
        <authorList>
            <person name="Birren B."/>
            <person name="Nusbaum C."/>
            <person name="Abebe A."/>
            <person name="Abouelleil A."/>
            <person name="Adekoya E."/>
            <person name="Ait-zahra M."/>
            <person name="Allen N."/>
            <person name="Allen T."/>
            <person name="An P."/>
            <person name="Anderson M."/>
            <person name="Anderson S."/>
            <person name="Arachchi H."/>
            <person name="Armbruster J."/>
            <person name="Bachantsang P."/>
            <person name="Baldwin J."/>
            <person name="Barry A."/>
            <person name="Bayul T."/>
            <person name="Blitshsteyn B."/>
            <person name="Bloom T."/>
            <person name="Blye J."/>
            <person name="Boguslavskiy L."/>
            <person name="Borowsky M."/>
            <person name="Boukhgalter B."/>
            <person name="Brunache A."/>
            <person name="Butler J."/>
            <person name="Calixte N."/>
            <person name="Calvo S."/>
            <person name="Camarata J."/>
            <person name="Campo K."/>
            <person name="Chang J."/>
            <person name="Cheshatsang Y."/>
            <person name="Citroen M."/>
            <person name="Collymore A."/>
            <person name="Considine T."/>
            <person name="Cook A."/>
            <person name="Cooke P."/>
            <person name="Corum B."/>
            <person name="Cuomo C."/>
            <person name="David R."/>
            <person name="Dawoe T."/>
            <person name="Degray S."/>
            <person name="Dodge S."/>
            <person name="Dooley K."/>
            <person name="Dorje P."/>
            <person name="Dorjee K."/>
            <person name="Dorris L."/>
            <person name="Duffey N."/>
            <person name="Dupes A."/>
            <person name="Elkins T."/>
            <person name="Engels R."/>
            <person name="Erickson J."/>
            <person name="Farina A."/>
            <person name="Faro S."/>
            <person name="Ferreira P."/>
            <person name="Fischer H."/>
            <person name="Fitzgerald M."/>
            <person name="Foley K."/>
            <person name="Gage D."/>
            <person name="Galagan J."/>
            <person name="Gearin G."/>
            <person name="Gnerre S."/>
            <person name="Gnirke A."/>
            <person name="Goyette A."/>
            <person name="Graham J."/>
            <person name="Grandbois E."/>
            <person name="Gyaltsen K."/>
            <person name="Hafez N."/>
            <person name="Hagopian D."/>
            <person name="Hagos B."/>
            <person name="Hall J."/>
            <person name="Hatcher B."/>
            <person name="Heller A."/>
            <person name="Higgins H."/>
            <person name="Honan T."/>
            <person name="Horn A."/>
            <person name="Houde N."/>
            <person name="Hughes L."/>
            <person name="Hulme W."/>
            <person name="Husby E."/>
            <person name="Iliev I."/>
            <person name="Jaffe D."/>
            <person name="Jones C."/>
            <person name="Kamal M."/>
            <person name="Kamat A."/>
            <person name="Kamvysselis M."/>
            <person name="Karlsson E."/>
            <person name="Kells C."/>
            <person name="Kieu A."/>
            <person name="Kisner P."/>
            <person name="Kodira C."/>
            <person name="Kulbokas E."/>
            <person name="Labutti K."/>
            <person name="Lama D."/>
            <person name="Landers T."/>
            <person name="Leger J."/>
            <person name="Levine S."/>
            <person name="Lewis D."/>
            <person name="Lewis T."/>
            <person name="Lindblad-toh K."/>
            <person name="Liu X."/>
            <person name="Lokyitsang T."/>
            <person name="Lokyitsang Y."/>
            <person name="Lucien O."/>
            <person name="Lui A."/>
            <person name="Ma L.J."/>
            <person name="Mabbitt R."/>
            <person name="Macdonald J."/>
            <person name="Maclean C."/>
            <person name="Major J."/>
            <person name="Manning J."/>
            <person name="Marabella R."/>
            <person name="Maru K."/>
            <person name="Matthews C."/>
            <person name="Mauceli E."/>
            <person name="Mccarthy M."/>
            <person name="Mcdonough S."/>
            <person name="Mcghee T."/>
            <person name="Meldrim J."/>
            <person name="Meneus L."/>
            <person name="Mesirov J."/>
            <person name="Mihalev A."/>
            <person name="Mihova T."/>
            <person name="Mikkelsen T."/>
            <person name="Mlenga V."/>
            <person name="Moru K."/>
            <person name="Mozes J."/>
            <person name="Mulrain L."/>
            <person name="Munson G."/>
            <person name="Naylor J."/>
            <person name="Newes C."/>
            <person name="Nguyen C."/>
            <person name="Nguyen N."/>
            <person name="Nguyen T."/>
            <person name="Nicol R."/>
            <person name="Nielsen C."/>
            <person name="Nizzari M."/>
            <person name="Norbu C."/>
            <person name="Norbu N."/>
            <person name="O'donnell P."/>
            <person name="Okoawo O."/>
            <person name="O'leary S."/>
            <person name="Omotosho B."/>
            <person name="O'neill K."/>
            <person name="Osman S."/>
            <person name="Parker S."/>
            <person name="Perrin D."/>
            <person name="Phunkhang P."/>
            <person name="Piqani B."/>
            <person name="Purcell S."/>
            <person name="Rachupka T."/>
            <person name="Ramasamy U."/>
            <person name="Rameau R."/>
            <person name="Ray V."/>
            <person name="Raymond C."/>
            <person name="Retta R."/>
            <person name="Richardson S."/>
            <person name="Rise C."/>
            <person name="Rodriguez J."/>
            <person name="Rogers J."/>
            <person name="Rogov P."/>
            <person name="Rutman M."/>
            <person name="Schupbach R."/>
            <person name="Seaman C."/>
            <person name="Settipalli S."/>
            <person name="Sharpe T."/>
            <person name="Sheridan J."/>
            <person name="Sherpa N."/>
            <person name="Shi J."/>
            <person name="Smirnov S."/>
            <person name="Smith C."/>
            <person name="Sougnez C."/>
            <person name="Spencer B."/>
            <person name="Stalker J."/>
            <person name="Stange-thomann N."/>
            <person name="Stavropoulos S."/>
            <person name="Stetson K."/>
            <person name="Stone C."/>
            <person name="Stone S."/>
            <person name="Stubbs M."/>
            <person name="Talamas J."/>
            <person name="Tchuinga P."/>
            <person name="Tenzing P."/>
            <person name="Tesfaye S."/>
            <person name="Theodore J."/>
            <person name="Thoulutsang Y."/>
            <person name="Topham K."/>
            <person name="Towey S."/>
            <person name="Tsamla T."/>
            <person name="Tsomo N."/>
            <person name="Vallee D."/>
            <person name="Vassiliev H."/>
            <person name="Venkataraman V."/>
            <person name="Vinson J."/>
            <person name="Vo A."/>
            <person name="Wade C."/>
            <person name="Wang S."/>
            <person name="Wangchuk T."/>
            <person name="Wangdi T."/>
            <person name="Whittaker C."/>
            <person name="Wilkinson J."/>
            <person name="Wu Y."/>
            <person name="Wyman D."/>
            <person name="Yadav S."/>
            <person name="Yang S."/>
            <person name="Yang X."/>
            <person name="Yeager S."/>
            <person name="Yee E."/>
            <person name="Young G."/>
            <person name="Zainoun J."/>
            <person name="Zembeck L."/>
            <person name="Zimmer A."/>
            <person name="Zody M."/>
            <person name="Lander E."/>
        </authorList>
    </citation>
    <scope>NUCLEOTIDE SEQUENCE [LARGE SCALE GENOMIC DNA]</scope>
</reference>
<evidence type="ECO:0000256" key="7">
    <source>
        <dbReference type="ARBA" id="ARBA00022792"/>
    </source>
</evidence>
<keyword evidence="7" id="KW-0999">Mitochondrion inner membrane</keyword>
<reference evidence="16" key="3">
    <citation type="submission" date="2025-09" db="UniProtKB">
        <authorList>
            <consortium name="Ensembl"/>
        </authorList>
    </citation>
    <scope>IDENTIFICATION</scope>
</reference>
<dbReference type="InterPro" id="IPR018247">
    <property type="entry name" value="EF_Hand_1_Ca_BS"/>
</dbReference>
<evidence type="ECO:0000256" key="10">
    <source>
        <dbReference type="ARBA" id="ARBA00023065"/>
    </source>
</evidence>
<keyword evidence="6" id="KW-0677">Repeat</keyword>